<dbReference type="SUPFAM" id="SSF51230">
    <property type="entry name" value="Single hybrid motif"/>
    <property type="match status" value="2"/>
</dbReference>
<evidence type="ECO:0000313" key="15">
    <source>
        <dbReference type="Proteomes" id="UP000054820"/>
    </source>
</evidence>
<dbReference type="PROSITE" id="PS00189">
    <property type="entry name" value="LIPOYL"/>
    <property type="match status" value="2"/>
</dbReference>
<dbReference type="CDD" id="cd06849">
    <property type="entry name" value="lipoyl_domain"/>
    <property type="match status" value="2"/>
</dbReference>
<dbReference type="EMBL" id="UGOY01000001">
    <property type="protein sequence ID" value="STY22954.1"/>
    <property type="molecule type" value="Genomic_DNA"/>
</dbReference>
<dbReference type="PROSITE" id="PS51826">
    <property type="entry name" value="PSBD"/>
    <property type="match status" value="1"/>
</dbReference>
<keyword evidence="4" id="KW-0677">Repeat</keyword>
<dbReference type="InterPro" id="IPR036625">
    <property type="entry name" value="E3-bd_dom_sf"/>
</dbReference>
<proteinExistence type="inferred from homology"/>
<dbReference type="InterPro" id="IPR004167">
    <property type="entry name" value="PSBD"/>
</dbReference>
<evidence type="ECO:0000256" key="7">
    <source>
        <dbReference type="ARBA" id="ARBA00025211"/>
    </source>
</evidence>
<dbReference type="RefSeq" id="WP_058477538.1">
    <property type="nucleotide sequence ID" value="NZ_CAAAIO010000001.1"/>
</dbReference>
<feature type="domain" description="Peripheral subunit-binding (PSBD)" evidence="12">
    <location>
        <begin position="246"/>
        <end position="283"/>
    </location>
</feature>
<evidence type="ECO:0000313" key="14">
    <source>
        <dbReference type="EMBL" id="STY22954.1"/>
    </source>
</evidence>
<evidence type="ECO:0000313" key="13">
    <source>
        <dbReference type="EMBL" id="KTD77644.1"/>
    </source>
</evidence>
<dbReference type="FunFam" id="3.30.559.10:FF:000004">
    <property type="entry name" value="Acetyltransferase component of pyruvate dehydrogenase complex"/>
    <property type="match status" value="1"/>
</dbReference>
<dbReference type="PANTHER" id="PTHR43178">
    <property type="entry name" value="DIHYDROLIPOAMIDE ACETYLTRANSFERASE COMPONENT OF PYRUVATE DEHYDROGENASE COMPLEX"/>
    <property type="match status" value="1"/>
</dbReference>
<evidence type="ECO:0000256" key="5">
    <source>
        <dbReference type="ARBA" id="ARBA00022823"/>
    </source>
</evidence>
<comment type="cofactor">
    <cofactor evidence="9">
        <name>(R)-lipoate</name>
        <dbReference type="ChEBI" id="CHEBI:83088"/>
    </cofactor>
    <text evidence="9">Binds 2 lipoyl cofactors covalently.</text>
</comment>
<dbReference type="EMBL" id="LNYZ01000013">
    <property type="protein sequence ID" value="KTD77644.1"/>
    <property type="molecule type" value="Genomic_DNA"/>
</dbReference>
<evidence type="ECO:0000256" key="1">
    <source>
        <dbReference type="ARBA" id="ARBA00007317"/>
    </source>
</evidence>
<dbReference type="Pfam" id="PF00364">
    <property type="entry name" value="Biotin_lipoyl"/>
    <property type="match status" value="2"/>
</dbReference>
<reference evidence="13 15" key="1">
    <citation type="submission" date="2015-11" db="EMBL/GenBank/DDBJ databases">
        <title>Genomic analysis of 38 Legionella species identifies large and diverse effector repertoires.</title>
        <authorList>
            <person name="Burstein D."/>
            <person name="Amaro F."/>
            <person name="Zusman T."/>
            <person name="Lifshitz Z."/>
            <person name="Cohen O."/>
            <person name="Gilbert J.A."/>
            <person name="Pupko T."/>
            <person name="Shuman H.A."/>
            <person name="Segal G."/>
        </authorList>
    </citation>
    <scope>NUCLEOTIDE SEQUENCE [LARGE SCALE GENOMIC DNA]</scope>
    <source>
        <strain evidence="13 15">SC-18-C9</strain>
    </source>
</reference>
<dbReference type="NCBIfam" id="TIGR01348">
    <property type="entry name" value="PDHac_trf_long"/>
    <property type="match status" value="1"/>
</dbReference>
<dbReference type="InterPro" id="IPR006256">
    <property type="entry name" value="AcTrfase_Pyrv_DH_cplx"/>
</dbReference>
<gene>
    <name evidence="14" type="primary">aceF</name>
    <name evidence="13" type="ORF">Lstg_2001</name>
    <name evidence="14" type="ORF">NCTC11991_01555</name>
</gene>
<dbReference type="InterPro" id="IPR000089">
    <property type="entry name" value="Biotin_lipoyl"/>
</dbReference>
<dbReference type="STRING" id="460.Lstg_2001"/>
<dbReference type="PANTHER" id="PTHR43178:SF2">
    <property type="entry name" value="DIHYDROLIPOYLLYSINE-RESIDUE ACETYLTRANSFERASE COMPONENT OF PYRUVATE DEHYDROGENASE COMPLEX"/>
    <property type="match status" value="1"/>
</dbReference>
<dbReference type="InterPro" id="IPR023213">
    <property type="entry name" value="CAT-like_dom_sf"/>
</dbReference>
<feature type="region of interest" description="Disordered" evidence="10">
    <location>
        <begin position="83"/>
        <end position="116"/>
    </location>
</feature>
<evidence type="ECO:0000256" key="10">
    <source>
        <dbReference type="SAM" id="MobiDB-lite"/>
    </source>
</evidence>
<evidence type="ECO:0000259" key="12">
    <source>
        <dbReference type="PROSITE" id="PS51826"/>
    </source>
</evidence>
<keyword evidence="14" id="KW-0670">Pyruvate</keyword>
<keyword evidence="15" id="KW-1185">Reference proteome</keyword>
<sequence>MSNEIEVKIPDIGGATQVDVIEIMVHVGDQIEVDTPLITLESDKASMEIPSPVAGKITKLKVKVGDKVSEGDVILLATVEYKSETEKKSEPETPKSDTTKKAEDKPQVEQEKKSERVKEIKIPDIGGATKVDVIEIMVQVGDQIEVDTPLITLESEKASMDIPSPVAGKVTKLSVKVGDKVSEGDVILLATVEGGSEVEKSESTVSKSEQVNALKPSKSDENEHKKEELSSKPVLASTVESTRVVAAGPAVRRMARELGVNLAEVAGTGRKERITKEDIQAFVKARLNEQPGSGALGIPPNPVIDFSQFGEIETKPLNKIKRLTGVNVHRSWITIPHVTQFDSADITDVEAFRKSEAEHAKEKGYKLTLLAFVCAVVSKALKTFPQFNASLDATGANLVYKKYCNVGIAVETPNGLVVPVIKNVDTLSVAEIAIEMTRLSTKARDKGLMPADMNGGCFTISSLGGIGGTSFTPIVNSPEVAILGLSRSEIKPVYQNGSFQPRLMLPLSLSYDHRVIDGAEAARFTRFICDCLSDIRRILL</sequence>
<dbReference type="InterPro" id="IPR001078">
    <property type="entry name" value="2-oxoacid_DH_actylTfrase"/>
</dbReference>
<reference evidence="14 16" key="2">
    <citation type="submission" date="2018-06" db="EMBL/GenBank/DDBJ databases">
        <authorList>
            <consortium name="Pathogen Informatics"/>
            <person name="Doyle S."/>
        </authorList>
    </citation>
    <scope>NUCLEOTIDE SEQUENCE [LARGE SCALE GENOMIC DNA]</scope>
    <source>
        <strain evidence="14 16">NCTC11991</strain>
    </source>
</reference>
<evidence type="ECO:0000256" key="8">
    <source>
        <dbReference type="ARBA" id="ARBA00048370"/>
    </source>
</evidence>
<dbReference type="SUPFAM" id="SSF52777">
    <property type="entry name" value="CoA-dependent acyltransferases"/>
    <property type="match status" value="1"/>
</dbReference>
<dbReference type="Gene3D" id="4.10.320.10">
    <property type="entry name" value="E3-binding domain"/>
    <property type="match status" value="1"/>
</dbReference>
<dbReference type="GO" id="GO:0006086">
    <property type="term" value="P:pyruvate decarboxylation to acetyl-CoA"/>
    <property type="evidence" value="ECO:0007669"/>
    <property type="project" value="UniProtKB-UniRule"/>
</dbReference>
<accession>A0A378L8A6</accession>
<dbReference type="PROSITE" id="PS50968">
    <property type="entry name" value="BIOTINYL_LIPOYL"/>
    <property type="match status" value="2"/>
</dbReference>
<comment type="catalytic activity">
    <reaction evidence="8 9">
        <text>N(6)-[(R)-dihydrolipoyl]-L-lysyl-[protein] + acetyl-CoA = N(6)-[(R)-S(8)-acetyldihydrolipoyl]-L-lysyl-[protein] + CoA</text>
        <dbReference type="Rhea" id="RHEA:17017"/>
        <dbReference type="Rhea" id="RHEA-COMP:10475"/>
        <dbReference type="Rhea" id="RHEA-COMP:10478"/>
        <dbReference type="ChEBI" id="CHEBI:57287"/>
        <dbReference type="ChEBI" id="CHEBI:57288"/>
        <dbReference type="ChEBI" id="CHEBI:83100"/>
        <dbReference type="ChEBI" id="CHEBI:83111"/>
        <dbReference type="EC" id="2.3.1.12"/>
    </reaction>
</comment>
<evidence type="ECO:0000256" key="6">
    <source>
        <dbReference type="ARBA" id="ARBA00023315"/>
    </source>
</evidence>
<dbReference type="GO" id="GO:0031405">
    <property type="term" value="F:lipoic acid binding"/>
    <property type="evidence" value="ECO:0007669"/>
    <property type="project" value="TreeGrafter"/>
</dbReference>
<comment type="subunit">
    <text evidence="2 9">Forms a 24-polypeptide structural core with octahedral symmetry.</text>
</comment>
<dbReference type="EC" id="2.3.1.12" evidence="9"/>
<keyword evidence="5 9" id="KW-0450">Lipoyl</keyword>
<dbReference type="InterPro" id="IPR011053">
    <property type="entry name" value="Single_hybrid_motif"/>
</dbReference>
<comment type="function">
    <text evidence="7">The pyruvate dehydrogenase complex catalyzes the overall conversion of pyruvate to acetyl-CoA and CO(2). It contains multiple copies of three enzymatic components: pyruvate dehydrogenase (E1), dihydrolipoamide acetyltransferase (E2) and lipoamide dehydrogenase (E3).</text>
</comment>
<dbReference type="FunFam" id="2.40.50.100:FF:000009">
    <property type="entry name" value="Acetyltransferase component of pyruvate dehydrogenase complex"/>
    <property type="match status" value="2"/>
</dbReference>
<dbReference type="Pfam" id="PF00198">
    <property type="entry name" value="2-oxoacid_dh"/>
    <property type="match status" value="1"/>
</dbReference>
<dbReference type="SUPFAM" id="SSF47005">
    <property type="entry name" value="Peripheral subunit-binding domain of 2-oxo acid dehydrogenase complex"/>
    <property type="match status" value="1"/>
</dbReference>
<feature type="compositionally biased region" description="Basic and acidic residues" evidence="10">
    <location>
        <begin position="217"/>
        <end position="230"/>
    </location>
</feature>
<dbReference type="GO" id="GO:0004742">
    <property type="term" value="F:dihydrolipoyllysine-residue acetyltransferase activity"/>
    <property type="evidence" value="ECO:0007669"/>
    <property type="project" value="UniProtKB-UniRule"/>
</dbReference>
<dbReference type="InterPro" id="IPR003016">
    <property type="entry name" value="2-oxoA_DH_lipoyl-BS"/>
</dbReference>
<evidence type="ECO:0000313" key="16">
    <source>
        <dbReference type="Proteomes" id="UP000255110"/>
    </source>
</evidence>
<evidence type="ECO:0000256" key="9">
    <source>
        <dbReference type="RuleBase" id="RU361137"/>
    </source>
</evidence>
<evidence type="ECO:0000256" key="4">
    <source>
        <dbReference type="ARBA" id="ARBA00022737"/>
    </source>
</evidence>
<evidence type="ECO:0000256" key="3">
    <source>
        <dbReference type="ARBA" id="ARBA00022679"/>
    </source>
</evidence>
<protein>
    <recommendedName>
        <fullName evidence="9">Acetyltransferase component of pyruvate dehydrogenase complex</fullName>
        <ecNumber evidence="9">2.3.1.12</ecNumber>
    </recommendedName>
</protein>
<keyword evidence="3 9" id="KW-0808">Transferase</keyword>
<dbReference type="Gene3D" id="2.40.50.100">
    <property type="match status" value="2"/>
</dbReference>
<evidence type="ECO:0000256" key="2">
    <source>
        <dbReference type="ARBA" id="ARBA00011484"/>
    </source>
</evidence>
<keyword evidence="6 9" id="KW-0012">Acyltransferase</keyword>
<feature type="domain" description="Lipoyl-binding" evidence="11">
    <location>
        <begin position="117"/>
        <end position="193"/>
    </location>
</feature>
<dbReference type="InterPro" id="IPR050743">
    <property type="entry name" value="2-oxoacid_DH_E2_comp"/>
</dbReference>
<dbReference type="GO" id="GO:0045254">
    <property type="term" value="C:pyruvate dehydrogenase complex"/>
    <property type="evidence" value="ECO:0007669"/>
    <property type="project" value="UniProtKB-UniRule"/>
</dbReference>
<evidence type="ECO:0000259" key="11">
    <source>
        <dbReference type="PROSITE" id="PS50968"/>
    </source>
</evidence>
<dbReference type="Proteomes" id="UP000255110">
    <property type="component" value="Unassembled WGS sequence"/>
</dbReference>
<dbReference type="Pfam" id="PF02817">
    <property type="entry name" value="E3_binding"/>
    <property type="match status" value="1"/>
</dbReference>
<dbReference type="Gene3D" id="3.30.559.10">
    <property type="entry name" value="Chloramphenicol acetyltransferase-like domain"/>
    <property type="match status" value="1"/>
</dbReference>
<feature type="domain" description="Lipoyl-binding" evidence="11">
    <location>
        <begin position="4"/>
        <end position="80"/>
    </location>
</feature>
<organism evidence="14 16">
    <name type="scientific">Legionella steigerwaltii</name>
    <dbReference type="NCBI Taxonomy" id="460"/>
    <lineage>
        <taxon>Bacteria</taxon>
        <taxon>Pseudomonadati</taxon>
        <taxon>Pseudomonadota</taxon>
        <taxon>Gammaproteobacteria</taxon>
        <taxon>Legionellales</taxon>
        <taxon>Legionellaceae</taxon>
        <taxon>Legionella</taxon>
    </lineage>
</organism>
<dbReference type="AlphaFoldDB" id="A0A378L8A6"/>
<dbReference type="OrthoDB" id="9805770at2"/>
<comment type="similarity">
    <text evidence="1 9">Belongs to the 2-oxoacid dehydrogenase family.</text>
</comment>
<feature type="region of interest" description="Disordered" evidence="10">
    <location>
        <begin position="200"/>
        <end position="232"/>
    </location>
</feature>
<dbReference type="Proteomes" id="UP000054820">
    <property type="component" value="Unassembled WGS sequence"/>
</dbReference>
<name>A0A378L8A6_9GAMM</name>
<dbReference type="GO" id="GO:0005737">
    <property type="term" value="C:cytoplasm"/>
    <property type="evidence" value="ECO:0007669"/>
    <property type="project" value="TreeGrafter"/>
</dbReference>